<evidence type="ECO:0000259" key="3">
    <source>
        <dbReference type="SMART" id="SM00829"/>
    </source>
</evidence>
<feature type="domain" description="Enoyl reductase (ER)" evidence="3">
    <location>
        <begin position="12"/>
        <end position="358"/>
    </location>
</feature>
<gene>
    <name evidence="4" type="ORF">QBC47DRAFT_414780</name>
</gene>
<evidence type="ECO:0000313" key="5">
    <source>
        <dbReference type="Proteomes" id="UP001239445"/>
    </source>
</evidence>
<evidence type="ECO:0000256" key="1">
    <source>
        <dbReference type="ARBA" id="ARBA00008072"/>
    </source>
</evidence>
<reference evidence="4" key="1">
    <citation type="submission" date="2023-06" db="EMBL/GenBank/DDBJ databases">
        <title>Genome-scale phylogeny and comparative genomics of the fungal order Sordariales.</title>
        <authorList>
            <consortium name="Lawrence Berkeley National Laboratory"/>
            <person name="Hensen N."/>
            <person name="Bonometti L."/>
            <person name="Westerberg I."/>
            <person name="Brannstrom I.O."/>
            <person name="Guillou S."/>
            <person name="Cros-Aarteil S."/>
            <person name="Calhoun S."/>
            <person name="Haridas S."/>
            <person name="Kuo A."/>
            <person name="Mondo S."/>
            <person name="Pangilinan J."/>
            <person name="Riley R."/>
            <person name="Labutti K."/>
            <person name="Andreopoulos B."/>
            <person name="Lipzen A."/>
            <person name="Chen C."/>
            <person name="Yanf M."/>
            <person name="Daum C."/>
            <person name="Ng V."/>
            <person name="Clum A."/>
            <person name="Steindorff A."/>
            <person name="Ohm R."/>
            <person name="Martin F."/>
            <person name="Silar P."/>
            <person name="Natvig D."/>
            <person name="Lalanne C."/>
            <person name="Gautier V."/>
            <person name="Ament-Velasquez S.L."/>
            <person name="Kruys A."/>
            <person name="Hutchinson M.I."/>
            <person name="Powell A.J."/>
            <person name="Barry K."/>
            <person name="Miller A.N."/>
            <person name="Grigoriev I.V."/>
            <person name="Debuchy R."/>
            <person name="Gladieux P."/>
            <person name="Thoren M.H."/>
            <person name="Johannesson H."/>
        </authorList>
    </citation>
    <scope>NUCLEOTIDE SEQUENCE</scope>
    <source>
        <strain evidence="4">PSN4</strain>
    </source>
</reference>
<name>A0AAJ0B9R3_9PEZI</name>
<dbReference type="InterPro" id="IPR047122">
    <property type="entry name" value="Trans-enoyl_RdTase-like"/>
</dbReference>
<dbReference type="InterPro" id="IPR036291">
    <property type="entry name" value="NAD(P)-bd_dom_sf"/>
</dbReference>
<dbReference type="Pfam" id="PF08240">
    <property type="entry name" value="ADH_N"/>
    <property type="match status" value="1"/>
</dbReference>
<dbReference type="SUPFAM" id="SSF51735">
    <property type="entry name" value="NAD(P)-binding Rossmann-fold domains"/>
    <property type="match status" value="1"/>
</dbReference>
<dbReference type="Proteomes" id="UP001239445">
    <property type="component" value="Unassembled WGS sequence"/>
</dbReference>
<dbReference type="SMART" id="SM00829">
    <property type="entry name" value="PKS_ER"/>
    <property type="match status" value="1"/>
</dbReference>
<dbReference type="CDD" id="cd08249">
    <property type="entry name" value="enoyl_reductase_like"/>
    <property type="match status" value="1"/>
</dbReference>
<dbReference type="AlphaFoldDB" id="A0AAJ0B9R3"/>
<dbReference type="InterPro" id="IPR011032">
    <property type="entry name" value="GroES-like_sf"/>
</dbReference>
<keyword evidence="5" id="KW-1185">Reference proteome</keyword>
<accession>A0AAJ0B9R3</accession>
<dbReference type="Gene3D" id="3.40.50.720">
    <property type="entry name" value="NAD(P)-binding Rossmann-like Domain"/>
    <property type="match status" value="1"/>
</dbReference>
<protein>
    <submittedName>
        <fullName evidence="4">Chaperonin 10-like protein</fullName>
    </submittedName>
</protein>
<dbReference type="InterPro" id="IPR013154">
    <property type="entry name" value="ADH-like_N"/>
</dbReference>
<dbReference type="EMBL" id="MU839836">
    <property type="protein sequence ID" value="KAK1753850.1"/>
    <property type="molecule type" value="Genomic_DNA"/>
</dbReference>
<proteinExistence type="inferred from homology"/>
<comment type="similarity">
    <text evidence="1">Belongs to the zinc-containing alcohol dehydrogenase family.</text>
</comment>
<organism evidence="4 5">
    <name type="scientific">Echria macrotheca</name>
    <dbReference type="NCBI Taxonomy" id="438768"/>
    <lineage>
        <taxon>Eukaryota</taxon>
        <taxon>Fungi</taxon>
        <taxon>Dikarya</taxon>
        <taxon>Ascomycota</taxon>
        <taxon>Pezizomycotina</taxon>
        <taxon>Sordariomycetes</taxon>
        <taxon>Sordariomycetidae</taxon>
        <taxon>Sordariales</taxon>
        <taxon>Schizotheciaceae</taxon>
        <taxon>Echria</taxon>
    </lineage>
</organism>
<dbReference type="Gene3D" id="3.90.180.10">
    <property type="entry name" value="Medium-chain alcohol dehydrogenases, catalytic domain"/>
    <property type="match status" value="1"/>
</dbReference>
<keyword evidence="2" id="KW-0560">Oxidoreductase</keyword>
<comment type="caution">
    <text evidence="4">The sequence shown here is derived from an EMBL/GenBank/DDBJ whole genome shotgun (WGS) entry which is preliminary data.</text>
</comment>
<dbReference type="Pfam" id="PF00107">
    <property type="entry name" value="ADH_zinc_N"/>
    <property type="match status" value="1"/>
</dbReference>
<sequence>MSTSTTTPNMAAVLPSPRADLVVQEQPIPTPGPGELLIRNHAVALSPSDWKRQAFDIMIPSYPTILGADLAGTVVSVGDSSDGSHQFSPGDRVFSAAPGFATGLPSNGAHQTYTVVKTSTTSPLPSDMTFLQGAVQPTALGTATVGIVDILGLPLPGIPASLLKTKAAVGIDDKILLVWGGASTVGSTTIQLARIAGLSVIATASPAHHDKLRSIGAAAVVDYRSPTAVDEILAAAAGLGKKIAFAVDTISLPHTLGPVSQVLARSGVPTTRLAHTLPWPSGLAVPEGVEAGNIAMETVWGPREDLAQWIYQVAAPEWFTTGKVEPVGYRLVSGGLAGIQNGLDELRGGKVSGEKLVVEV</sequence>
<dbReference type="InterPro" id="IPR013149">
    <property type="entry name" value="ADH-like_C"/>
</dbReference>
<dbReference type="InterPro" id="IPR020843">
    <property type="entry name" value="ER"/>
</dbReference>
<evidence type="ECO:0000313" key="4">
    <source>
        <dbReference type="EMBL" id="KAK1753850.1"/>
    </source>
</evidence>
<dbReference type="SUPFAM" id="SSF50129">
    <property type="entry name" value="GroES-like"/>
    <property type="match status" value="1"/>
</dbReference>
<dbReference type="GO" id="GO:0016651">
    <property type="term" value="F:oxidoreductase activity, acting on NAD(P)H"/>
    <property type="evidence" value="ECO:0007669"/>
    <property type="project" value="InterPro"/>
</dbReference>
<dbReference type="PANTHER" id="PTHR45348">
    <property type="entry name" value="HYPOTHETICAL OXIDOREDUCTASE (EUROFUNG)"/>
    <property type="match status" value="1"/>
</dbReference>
<dbReference type="PANTHER" id="PTHR45348:SF2">
    <property type="entry name" value="ZINC-TYPE ALCOHOL DEHYDROGENASE-LIKE PROTEIN C2E1P3.01"/>
    <property type="match status" value="1"/>
</dbReference>
<evidence type="ECO:0000256" key="2">
    <source>
        <dbReference type="ARBA" id="ARBA00023002"/>
    </source>
</evidence>